<evidence type="ECO:0000313" key="2">
    <source>
        <dbReference type="Proteomes" id="UP000005396"/>
    </source>
</evidence>
<protein>
    <submittedName>
        <fullName evidence="1">Uncharacterized protein</fullName>
    </submittedName>
</protein>
<evidence type="ECO:0000313" key="1">
    <source>
        <dbReference type="EMBL" id="EDP13597.1"/>
    </source>
</evidence>
<reference evidence="1 2" key="2">
    <citation type="submission" date="2007-09" db="EMBL/GenBank/DDBJ databases">
        <title>Draft genome sequence of Clostridium bolteae (ATCC BAA-613).</title>
        <authorList>
            <person name="Sudarsanam P."/>
            <person name="Ley R."/>
            <person name="Guruge J."/>
            <person name="Turnbaugh P.J."/>
            <person name="Mahowald M."/>
            <person name="Liep D."/>
            <person name="Gordon J."/>
        </authorList>
    </citation>
    <scope>NUCLEOTIDE SEQUENCE [LARGE SCALE GENOMIC DNA]</scope>
    <source>
        <strain evidence="2">ATCC BAA-613 / DSM 15670 / CCUG 46953 / JCM 12243 / WAL 16351</strain>
    </source>
</reference>
<dbReference type="HOGENOM" id="CLU_2786466_0_0_9"/>
<proteinExistence type="predicted"/>
<sequence>MKCLRGVQKGVALNGRNKIIQLFKGHICHPFLSGTYERAYSDSCLFFICSGLLCEYIPIWKQLYHKMN</sequence>
<dbReference type="PaxDb" id="411902-CLOBOL_06162"/>
<accession>A8S1T5</accession>
<comment type="caution">
    <text evidence="1">The sequence shown here is derived from an EMBL/GenBank/DDBJ whole genome shotgun (WGS) entry which is preliminary data.</text>
</comment>
<reference evidence="1 2" key="1">
    <citation type="submission" date="2007-08" db="EMBL/GenBank/DDBJ databases">
        <authorList>
            <person name="Fulton L."/>
            <person name="Clifton S."/>
            <person name="Fulton B."/>
            <person name="Xu J."/>
            <person name="Minx P."/>
            <person name="Pepin K.H."/>
            <person name="Johnson M."/>
            <person name="Thiruvilangam P."/>
            <person name="Bhonagiri V."/>
            <person name="Nash W.E."/>
            <person name="Mardis E.R."/>
            <person name="Wilson R.K."/>
        </authorList>
    </citation>
    <scope>NUCLEOTIDE SEQUENCE [LARGE SCALE GENOMIC DNA]</scope>
    <source>
        <strain evidence="2">ATCC BAA-613 / DSM 15670 / CCUG 46953 / JCM 12243 / WAL 16351</strain>
    </source>
</reference>
<dbReference type="EMBL" id="ABCC02000047">
    <property type="protein sequence ID" value="EDP13597.1"/>
    <property type="molecule type" value="Genomic_DNA"/>
</dbReference>
<gene>
    <name evidence="1" type="ORF">CLOBOL_06162</name>
</gene>
<name>A8S1T5_ENTBW</name>
<dbReference type="AlphaFoldDB" id="A8S1T5"/>
<organism evidence="1 2">
    <name type="scientific">Enterocloster bolteae (strain ATCC BAA-613 / DSM 15670 / CCUG 46953 / JCM 12243 / WAL 16351)</name>
    <name type="common">Clostridium bolteae</name>
    <dbReference type="NCBI Taxonomy" id="411902"/>
    <lineage>
        <taxon>Bacteria</taxon>
        <taxon>Bacillati</taxon>
        <taxon>Bacillota</taxon>
        <taxon>Clostridia</taxon>
        <taxon>Lachnospirales</taxon>
        <taxon>Lachnospiraceae</taxon>
        <taxon>Enterocloster</taxon>
    </lineage>
</organism>
<dbReference type="Proteomes" id="UP000005396">
    <property type="component" value="Unassembled WGS sequence"/>
</dbReference>